<dbReference type="Gene3D" id="3.30.2310.20">
    <property type="entry name" value="RelE-like"/>
    <property type="match status" value="1"/>
</dbReference>
<evidence type="ECO:0000256" key="2">
    <source>
        <dbReference type="ARBA" id="ARBA00022649"/>
    </source>
</evidence>
<dbReference type="OrthoDB" id="361440at2"/>
<proteinExistence type="inferred from homology"/>
<evidence type="ECO:0000313" key="4">
    <source>
        <dbReference type="Proteomes" id="UP000323521"/>
    </source>
</evidence>
<dbReference type="InterPro" id="IPR051803">
    <property type="entry name" value="TA_system_RelE-like_toxin"/>
</dbReference>
<protein>
    <recommendedName>
        <fullName evidence="5">Type II toxin-antitoxin system RelE/ParE family toxin</fullName>
    </recommendedName>
</protein>
<dbReference type="PANTHER" id="PTHR33755">
    <property type="entry name" value="TOXIN PARE1-RELATED"/>
    <property type="match status" value="1"/>
</dbReference>
<evidence type="ECO:0008006" key="5">
    <source>
        <dbReference type="Google" id="ProtNLM"/>
    </source>
</evidence>
<organism evidence="3 4">
    <name type="scientific">Formimonas warabiya</name>
    <dbReference type="NCBI Taxonomy" id="1761012"/>
    <lineage>
        <taxon>Bacteria</taxon>
        <taxon>Bacillati</taxon>
        <taxon>Bacillota</taxon>
        <taxon>Clostridia</taxon>
        <taxon>Eubacteriales</taxon>
        <taxon>Peptococcaceae</taxon>
        <taxon>Candidatus Formimonas</taxon>
    </lineage>
</organism>
<dbReference type="Proteomes" id="UP000323521">
    <property type="component" value="Chromosome"/>
</dbReference>
<keyword evidence="4" id="KW-1185">Reference proteome</keyword>
<name>A0A3G1KW54_FORW1</name>
<accession>A0A3G1KW54</accession>
<dbReference type="AlphaFoldDB" id="A0A3G1KW54"/>
<dbReference type="InterPro" id="IPR035093">
    <property type="entry name" value="RelE/ParE_toxin_dom_sf"/>
</dbReference>
<dbReference type="EMBL" id="CP017634">
    <property type="protein sequence ID" value="ATW26661.1"/>
    <property type="molecule type" value="Genomic_DNA"/>
</dbReference>
<dbReference type="Pfam" id="PF05016">
    <property type="entry name" value="ParE_toxin"/>
    <property type="match status" value="1"/>
</dbReference>
<reference evidence="3 4" key="1">
    <citation type="submission" date="2016-10" db="EMBL/GenBank/DDBJ databases">
        <title>Complete Genome Sequence of Peptococcaceae strain DCMF.</title>
        <authorList>
            <person name="Edwards R.J."/>
            <person name="Holland S.I."/>
            <person name="Deshpande N.P."/>
            <person name="Wong Y.K."/>
            <person name="Ertan H."/>
            <person name="Manefield M."/>
            <person name="Russell T.L."/>
            <person name="Lee M.J."/>
        </authorList>
    </citation>
    <scope>NUCLEOTIDE SEQUENCE [LARGE SCALE GENOMIC DNA]</scope>
    <source>
        <strain evidence="3 4">DCMF</strain>
    </source>
</reference>
<dbReference type="KEGG" id="fwa:DCMF_19575"/>
<keyword evidence="2" id="KW-1277">Toxin-antitoxin system</keyword>
<comment type="similarity">
    <text evidence="1">Belongs to the RelE toxin family.</text>
</comment>
<gene>
    <name evidence="3" type="ORF">DCMF_19575</name>
</gene>
<evidence type="ECO:0000256" key="1">
    <source>
        <dbReference type="ARBA" id="ARBA00006226"/>
    </source>
</evidence>
<dbReference type="RefSeq" id="WP_148135984.1">
    <property type="nucleotide sequence ID" value="NZ_CP017634.1"/>
</dbReference>
<sequence length="105" mass="12456">MERYRVELLPAAYLDLDEIFDYIMAENPHAANEILESIMQSLERLENYPHSGAPLLDRSLKKFSFRMVIIDPYIAFYRFIGNQVIVYRILHGARNYSRLLKDMIE</sequence>
<dbReference type="InterPro" id="IPR007712">
    <property type="entry name" value="RelE/ParE_toxin"/>
</dbReference>
<evidence type="ECO:0000313" key="3">
    <source>
        <dbReference type="EMBL" id="ATW26661.1"/>
    </source>
</evidence>